<dbReference type="RefSeq" id="WP_281488544.1">
    <property type="nucleotide sequence ID" value="NZ_JASATX010000002.1"/>
</dbReference>
<accession>A0AAW6T4W4</accession>
<feature type="region of interest" description="Disordered" evidence="4">
    <location>
        <begin position="1"/>
        <end position="28"/>
    </location>
</feature>
<dbReference type="SUPFAM" id="SSF53597">
    <property type="entry name" value="Dihydrofolate reductase-like"/>
    <property type="match status" value="1"/>
</dbReference>
<protein>
    <submittedName>
        <fullName evidence="6">Pyrimidine reductase family protein</fullName>
    </submittedName>
</protein>
<keyword evidence="3" id="KW-0560">Oxidoreductase</keyword>
<evidence type="ECO:0000313" key="6">
    <source>
        <dbReference type="EMBL" id="MDI2098767.1"/>
    </source>
</evidence>
<dbReference type="GO" id="GO:0008703">
    <property type="term" value="F:5-amino-6-(5-phosphoribosylamino)uracil reductase activity"/>
    <property type="evidence" value="ECO:0007669"/>
    <property type="project" value="InterPro"/>
</dbReference>
<organism evidence="6 7">
    <name type="scientific">Ruicaihuangia caeni</name>
    <dbReference type="NCBI Taxonomy" id="3042517"/>
    <lineage>
        <taxon>Bacteria</taxon>
        <taxon>Bacillati</taxon>
        <taxon>Actinomycetota</taxon>
        <taxon>Actinomycetes</taxon>
        <taxon>Micrococcales</taxon>
        <taxon>Microbacteriaceae</taxon>
        <taxon>Ruicaihuangia</taxon>
    </lineage>
</organism>
<dbReference type="Pfam" id="PF01872">
    <property type="entry name" value="RibD_C"/>
    <property type="match status" value="1"/>
</dbReference>
<keyword evidence="2" id="KW-0521">NADP</keyword>
<evidence type="ECO:0000256" key="3">
    <source>
        <dbReference type="ARBA" id="ARBA00023002"/>
    </source>
</evidence>
<dbReference type="GO" id="GO:0009231">
    <property type="term" value="P:riboflavin biosynthetic process"/>
    <property type="evidence" value="ECO:0007669"/>
    <property type="project" value="InterPro"/>
</dbReference>
<dbReference type="InterPro" id="IPR002734">
    <property type="entry name" value="RibDG_C"/>
</dbReference>
<evidence type="ECO:0000256" key="2">
    <source>
        <dbReference type="ARBA" id="ARBA00022857"/>
    </source>
</evidence>
<dbReference type="Gene3D" id="3.40.430.10">
    <property type="entry name" value="Dihydrofolate Reductase, subunit A"/>
    <property type="match status" value="1"/>
</dbReference>
<dbReference type="AlphaFoldDB" id="A0AAW6T4W4"/>
<evidence type="ECO:0000256" key="4">
    <source>
        <dbReference type="SAM" id="MobiDB-lite"/>
    </source>
</evidence>
<dbReference type="EMBL" id="JASATX010000002">
    <property type="protein sequence ID" value="MDI2098767.1"/>
    <property type="molecule type" value="Genomic_DNA"/>
</dbReference>
<proteinExistence type="predicted"/>
<evidence type="ECO:0000256" key="1">
    <source>
        <dbReference type="ARBA" id="ARBA00005104"/>
    </source>
</evidence>
<gene>
    <name evidence="6" type="ORF">QF206_07285</name>
</gene>
<feature type="compositionally biased region" description="Basic and acidic residues" evidence="4">
    <location>
        <begin position="1"/>
        <end position="19"/>
    </location>
</feature>
<evidence type="ECO:0000313" key="7">
    <source>
        <dbReference type="Proteomes" id="UP001321506"/>
    </source>
</evidence>
<sequence length="267" mass="28265">MSDARPDAGSTDAERDDRISPLGDSGAPLTDEQLLDAYRVGDRSTTWLRANFVTSLDGAVTRQGRSGGLGDAADRRVFALLRRLADVVLVGAGTVRVEGYAGELVDGRAAQWREAHGLSRHPAFAMVSRALDLDPAGAVFERSPVRPIIVTQSADAADPAWQRRKDALADVADVLVCGHEGLDAAEMRRSLAERGLPQIHCEGGPSLFGSLVAQGAVDELCLTVSPTLEAGTAGRITHSEAARPTDMRLASVLRGGDTLLLRSVRHG</sequence>
<dbReference type="PANTHER" id="PTHR38011">
    <property type="entry name" value="DIHYDROFOLATE REDUCTASE FAMILY PROTEIN (AFU_ORTHOLOGUE AFUA_8G06820)"/>
    <property type="match status" value="1"/>
</dbReference>
<comment type="caution">
    <text evidence="6">The sequence shown here is derived from an EMBL/GenBank/DDBJ whole genome shotgun (WGS) entry which is preliminary data.</text>
</comment>
<reference evidence="6 7" key="1">
    <citation type="submission" date="2023-04" db="EMBL/GenBank/DDBJ databases">
        <title>Klugiella caeni sp. nov. isolated from the sludge of biochemical tank.</title>
        <authorList>
            <person name="Geng K."/>
        </authorList>
    </citation>
    <scope>NUCLEOTIDE SEQUENCE [LARGE SCALE GENOMIC DNA]</scope>
    <source>
        <strain evidence="6 7">YN-L-19</strain>
    </source>
</reference>
<feature type="domain" description="Bacterial bifunctional deaminase-reductase C-terminal" evidence="5">
    <location>
        <begin position="47"/>
        <end position="259"/>
    </location>
</feature>
<comment type="pathway">
    <text evidence="1">Cofactor biosynthesis; riboflavin biosynthesis.</text>
</comment>
<dbReference type="InterPro" id="IPR050765">
    <property type="entry name" value="Riboflavin_Biosynth_HTPR"/>
</dbReference>
<keyword evidence="7" id="KW-1185">Reference proteome</keyword>
<dbReference type="Proteomes" id="UP001321506">
    <property type="component" value="Unassembled WGS sequence"/>
</dbReference>
<dbReference type="InterPro" id="IPR024072">
    <property type="entry name" value="DHFR-like_dom_sf"/>
</dbReference>
<evidence type="ECO:0000259" key="5">
    <source>
        <dbReference type="Pfam" id="PF01872"/>
    </source>
</evidence>
<name>A0AAW6T4W4_9MICO</name>
<dbReference type="PANTHER" id="PTHR38011:SF7">
    <property type="entry name" value="2,5-DIAMINO-6-RIBOSYLAMINO-4(3H)-PYRIMIDINONE 5'-PHOSPHATE REDUCTASE"/>
    <property type="match status" value="1"/>
</dbReference>